<dbReference type="EMBL" id="UYYB01000556">
    <property type="protein sequence ID" value="VDM65350.1"/>
    <property type="molecule type" value="Genomic_DNA"/>
</dbReference>
<dbReference type="Proteomes" id="UP000270094">
    <property type="component" value="Unassembled WGS sequence"/>
</dbReference>
<gene>
    <name evidence="1" type="ORF">SVUK_LOCUS348</name>
</gene>
<protein>
    <submittedName>
        <fullName evidence="1">Uncharacterized protein</fullName>
    </submittedName>
</protein>
<organism evidence="1 2">
    <name type="scientific">Strongylus vulgaris</name>
    <name type="common">Blood worm</name>
    <dbReference type="NCBI Taxonomy" id="40348"/>
    <lineage>
        <taxon>Eukaryota</taxon>
        <taxon>Metazoa</taxon>
        <taxon>Ecdysozoa</taxon>
        <taxon>Nematoda</taxon>
        <taxon>Chromadorea</taxon>
        <taxon>Rhabditida</taxon>
        <taxon>Rhabditina</taxon>
        <taxon>Rhabditomorpha</taxon>
        <taxon>Strongyloidea</taxon>
        <taxon>Strongylidae</taxon>
        <taxon>Strongylus</taxon>
    </lineage>
</organism>
<accession>A0A3P7HYX8</accession>
<proteinExistence type="predicted"/>
<keyword evidence="2" id="KW-1185">Reference proteome</keyword>
<evidence type="ECO:0000313" key="1">
    <source>
        <dbReference type="EMBL" id="VDM65350.1"/>
    </source>
</evidence>
<name>A0A3P7HYX8_STRVU</name>
<sequence length="104" mass="11904">MIQCPKLEADEAQSRCENIFSFIVLHDIASARFFRVVMVLRVGEEGLNSHQVIKSESTRSQFAKTVAILTEIDRCASSTVRGKDGLDNIRVQRRRYRGMMRDGR</sequence>
<evidence type="ECO:0000313" key="2">
    <source>
        <dbReference type="Proteomes" id="UP000270094"/>
    </source>
</evidence>
<reference evidence="1 2" key="1">
    <citation type="submission" date="2018-11" db="EMBL/GenBank/DDBJ databases">
        <authorList>
            <consortium name="Pathogen Informatics"/>
        </authorList>
    </citation>
    <scope>NUCLEOTIDE SEQUENCE [LARGE SCALE GENOMIC DNA]</scope>
</reference>
<dbReference type="AlphaFoldDB" id="A0A3P7HYX8"/>